<dbReference type="PRINTS" id="PR00100">
    <property type="entry name" value="AOTCASE"/>
</dbReference>
<evidence type="ECO:0000313" key="9">
    <source>
        <dbReference type="EMBL" id="PXA05120.1"/>
    </source>
</evidence>
<accession>A0A317ZI05</accession>
<keyword evidence="4 6" id="KW-0808">Transferase</keyword>
<dbReference type="InterPro" id="IPR006131">
    <property type="entry name" value="Asp_carbamoyltransf_Asp/Orn-bd"/>
</dbReference>
<feature type="binding site" evidence="6">
    <location>
        <position position="166"/>
    </location>
    <ligand>
        <name>L-ornithine</name>
        <dbReference type="ChEBI" id="CHEBI:46911"/>
    </ligand>
</feature>
<dbReference type="PRINTS" id="PR00102">
    <property type="entry name" value="OTCASE"/>
</dbReference>
<dbReference type="GO" id="GO:0004585">
    <property type="term" value="F:ornithine carbamoyltransferase activity"/>
    <property type="evidence" value="ECO:0007669"/>
    <property type="project" value="UniProtKB-UniRule"/>
</dbReference>
<dbReference type="FunFam" id="3.40.50.1370:FF:000008">
    <property type="entry name" value="Ornithine carbamoyltransferase"/>
    <property type="match status" value="1"/>
</dbReference>
<dbReference type="PROSITE" id="PS00097">
    <property type="entry name" value="CARBAMOYLTRANSFERASE"/>
    <property type="match status" value="1"/>
</dbReference>
<feature type="binding site" evidence="6">
    <location>
        <position position="100"/>
    </location>
    <ligand>
        <name>carbamoyl phosphate</name>
        <dbReference type="ChEBI" id="CHEBI:58228"/>
    </ligand>
</feature>
<reference evidence="9 10" key="1">
    <citation type="submission" date="2018-05" db="EMBL/GenBank/DDBJ databases">
        <title>Coraliomargarita sinensis sp. nov., isolated from a marine solar saltern.</title>
        <authorList>
            <person name="Zhou L.Y."/>
        </authorList>
    </citation>
    <scope>NUCLEOTIDE SEQUENCE [LARGE SCALE GENOMIC DNA]</scope>
    <source>
        <strain evidence="9 10">WN38</strain>
    </source>
</reference>
<feature type="binding site" evidence="6">
    <location>
        <begin position="232"/>
        <end position="233"/>
    </location>
    <ligand>
        <name>L-ornithine</name>
        <dbReference type="ChEBI" id="CHEBI:46911"/>
    </ligand>
</feature>
<feature type="binding site" evidence="6">
    <location>
        <begin position="49"/>
        <end position="52"/>
    </location>
    <ligand>
        <name>carbamoyl phosphate</name>
        <dbReference type="ChEBI" id="CHEBI:58228"/>
    </ligand>
</feature>
<dbReference type="AlphaFoldDB" id="A0A317ZI05"/>
<dbReference type="NCBIfam" id="NF001986">
    <property type="entry name" value="PRK00779.1"/>
    <property type="match status" value="1"/>
</dbReference>
<dbReference type="GO" id="GO:0016597">
    <property type="term" value="F:amino acid binding"/>
    <property type="evidence" value="ECO:0007669"/>
    <property type="project" value="InterPro"/>
</dbReference>
<feature type="domain" description="Aspartate/ornithine carbamoyltransferase carbamoyl-P binding" evidence="8">
    <location>
        <begin position="3"/>
        <end position="140"/>
    </location>
</feature>
<dbReference type="InterPro" id="IPR024904">
    <property type="entry name" value="OTCase_ArgI"/>
</dbReference>
<dbReference type="Proteomes" id="UP000247099">
    <property type="component" value="Unassembled WGS sequence"/>
</dbReference>
<dbReference type="PANTHER" id="PTHR45753">
    <property type="entry name" value="ORNITHINE CARBAMOYLTRANSFERASE, MITOCHONDRIAL"/>
    <property type="match status" value="1"/>
</dbReference>
<evidence type="ECO:0000256" key="2">
    <source>
        <dbReference type="ARBA" id="ARBA00007805"/>
    </source>
</evidence>
<dbReference type="SUPFAM" id="SSF53671">
    <property type="entry name" value="Aspartate/ornithine carbamoyltransferase"/>
    <property type="match status" value="1"/>
</dbReference>
<keyword evidence="10" id="KW-1185">Reference proteome</keyword>
<keyword evidence="6" id="KW-0963">Cytoplasm</keyword>
<feature type="binding site" evidence="6">
    <location>
        <position position="228"/>
    </location>
    <ligand>
        <name>L-ornithine</name>
        <dbReference type="ChEBI" id="CHEBI:46911"/>
    </ligand>
</feature>
<proteinExistence type="inferred from homology"/>
<evidence type="ECO:0000313" key="10">
    <source>
        <dbReference type="Proteomes" id="UP000247099"/>
    </source>
</evidence>
<dbReference type="GO" id="GO:0005737">
    <property type="term" value="C:cytoplasm"/>
    <property type="evidence" value="ECO:0007669"/>
    <property type="project" value="UniProtKB-SubCell"/>
</dbReference>
<dbReference type="Pfam" id="PF02729">
    <property type="entry name" value="OTCace_N"/>
    <property type="match status" value="1"/>
</dbReference>
<protein>
    <recommendedName>
        <fullName evidence="3 6">Ornithine carbamoyltransferase</fullName>
        <shortName evidence="6">OTCase</shortName>
        <ecNumber evidence="3 6">2.1.3.3</ecNumber>
    </recommendedName>
</protein>
<gene>
    <name evidence="9" type="primary">argF</name>
    <name evidence="9" type="ORF">DDZ13_03930</name>
</gene>
<dbReference type="EC" id="2.1.3.3" evidence="3 6"/>
<comment type="subcellular location">
    <subcellularLocation>
        <location evidence="6">Cytoplasm</location>
    </subcellularLocation>
</comment>
<feature type="domain" description="Aspartate/ornithine carbamoyltransferase Asp/Orn-binding" evidence="7">
    <location>
        <begin position="153"/>
        <end position="305"/>
    </location>
</feature>
<dbReference type="InterPro" id="IPR036901">
    <property type="entry name" value="Asp/Orn_carbamoylTrfase_sf"/>
</dbReference>
<dbReference type="FunCoup" id="A0A317ZI05">
    <property type="interactions" value="402"/>
</dbReference>
<dbReference type="Pfam" id="PF00185">
    <property type="entry name" value="OTCace"/>
    <property type="match status" value="1"/>
</dbReference>
<dbReference type="HAMAP" id="MF_01109">
    <property type="entry name" value="OTCase"/>
    <property type="match status" value="1"/>
</dbReference>
<evidence type="ECO:0000256" key="5">
    <source>
        <dbReference type="ARBA" id="ARBA00048772"/>
    </source>
</evidence>
<dbReference type="RefSeq" id="WP_110130121.1">
    <property type="nucleotide sequence ID" value="NZ_QHJQ01000002.1"/>
</dbReference>
<evidence type="ECO:0000256" key="1">
    <source>
        <dbReference type="ARBA" id="ARBA00004975"/>
    </source>
</evidence>
<dbReference type="OrthoDB" id="9802587at2"/>
<dbReference type="EMBL" id="QHJQ01000002">
    <property type="protein sequence ID" value="PXA05120.1"/>
    <property type="molecule type" value="Genomic_DNA"/>
</dbReference>
<dbReference type="InParanoid" id="A0A317ZI05"/>
<dbReference type="GO" id="GO:0019240">
    <property type="term" value="P:citrulline biosynthetic process"/>
    <property type="evidence" value="ECO:0007669"/>
    <property type="project" value="TreeGrafter"/>
</dbReference>
<evidence type="ECO:0000256" key="4">
    <source>
        <dbReference type="ARBA" id="ARBA00022679"/>
    </source>
</evidence>
<dbReference type="Gene3D" id="3.40.50.1370">
    <property type="entry name" value="Aspartate/ornithine carbamoyltransferase"/>
    <property type="match status" value="2"/>
</dbReference>
<evidence type="ECO:0000259" key="8">
    <source>
        <dbReference type="Pfam" id="PF02729"/>
    </source>
</evidence>
<organism evidence="9 10">
    <name type="scientific">Coraliomargarita sinensis</name>
    <dbReference type="NCBI Taxonomy" id="2174842"/>
    <lineage>
        <taxon>Bacteria</taxon>
        <taxon>Pseudomonadati</taxon>
        <taxon>Verrucomicrobiota</taxon>
        <taxon>Opitutia</taxon>
        <taxon>Puniceicoccales</taxon>
        <taxon>Coraliomargaritaceae</taxon>
        <taxon>Coraliomargarita</taxon>
    </lineage>
</organism>
<dbReference type="NCBIfam" id="TIGR00658">
    <property type="entry name" value="orni_carb_tr"/>
    <property type="match status" value="1"/>
</dbReference>
<evidence type="ECO:0000256" key="3">
    <source>
        <dbReference type="ARBA" id="ARBA00013007"/>
    </source>
</evidence>
<dbReference type="InterPro" id="IPR006132">
    <property type="entry name" value="Asp/Orn_carbamoyltranf_P-bd"/>
</dbReference>
<feature type="binding site" evidence="6">
    <location>
        <begin position="268"/>
        <end position="269"/>
    </location>
    <ligand>
        <name>carbamoyl phosphate</name>
        <dbReference type="ChEBI" id="CHEBI:58228"/>
    </ligand>
</feature>
<sequence>MHHFIKETDFTLQQAQEVFSLARKFKANRLNSPQPLNMQSWGLLFYKSSTRTRISFEVGVNELGGFPIVLNSQSTQIGRGETIADTAKVMSRYLHGLVIRTFGHEIMEGFAADATIPVINGLTDFNHPCQLYTDIFTVLERISPEEMDINTLKGKKVAFFGDCASNMANSWITTAAMFGMEITLAGPEKFAPKQVITDALKADGLPVEFKFTTDPAEAAGGADILYTDVWVSMGDEDEAAERKAQMLPYQVTSELMALAHKDALFMHCLPAHAGEEVSQEVLDSPQSIIFDEAENRLHAQKAIMAELVGLNA</sequence>
<dbReference type="InterPro" id="IPR002292">
    <property type="entry name" value="Orn/put_carbamltrans"/>
</dbReference>
<dbReference type="InterPro" id="IPR006130">
    <property type="entry name" value="Asp/Orn_carbamoylTrfase"/>
</dbReference>
<dbReference type="GO" id="GO:0042450">
    <property type="term" value="P:L-arginine biosynthetic process via ornithine"/>
    <property type="evidence" value="ECO:0007669"/>
    <property type="project" value="UniProtKB-UniRule"/>
</dbReference>
<comment type="similarity">
    <text evidence="2 6">Belongs to the aspartate/ornithine carbamoyltransferase superfamily. OTCase family.</text>
</comment>
<comment type="caution">
    <text evidence="9">The sequence shown here is derived from an EMBL/GenBank/DDBJ whole genome shotgun (WGS) entry which is preliminary data.</text>
</comment>
<dbReference type="PANTHER" id="PTHR45753:SF3">
    <property type="entry name" value="ORNITHINE TRANSCARBAMYLASE, MITOCHONDRIAL"/>
    <property type="match status" value="1"/>
</dbReference>
<feature type="binding site" evidence="6">
    <location>
        <position position="76"/>
    </location>
    <ligand>
        <name>carbamoyl phosphate</name>
        <dbReference type="ChEBI" id="CHEBI:58228"/>
    </ligand>
</feature>
<comment type="pathway">
    <text evidence="1">Amino-acid biosynthesis; L-arginine biosynthesis; L-arginine from L-ornithine and carbamoyl phosphate: step 1/3.</text>
</comment>
<name>A0A317ZI05_9BACT</name>
<feature type="binding site" evidence="6">
    <location>
        <begin position="127"/>
        <end position="130"/>
    </location>
    <ligand>
        <name>carbamoyl phosphate</name>
        <dbReference type="ChEBI" id="CHEBI:58228"/>
    </ligand>
</feature>
<evidence type="ECO:0000256" key="6">
    <source>
        <dbReference type="HAMAP-Rule" id="MF_01109"/>
    </source>
</evidence>
<evidence type="ECO:0000259" key="7">
    <source>
        <dbReference type="Pfam" id="PF00185"/>
    </source>
</evidence>
<comment type="catalytic activity">
    <reaction evidence="5 6">
        <text>carbamoyl phosphate + L-ornithine = L-citrulline + phosphate + H(+)</text>
        <dbReference type="Rhea" id="RHEA:19513"/>
        <dbReference type="ChEBI" id="CHEBI:15378"/>
        <dbReference type="ChEBI" id="CHEBI:43474"/>
        <dbReference type="ChEBI" id="CHEBI:46911"/>
        <dbReference type="ChEBI" id="CHEBI:57743"/>
        <dbReference type="ChEBI" id="CHEBI:58228"/>
        <dbReference type="EC" id="2.1.3.3"/>
    </reaction>
</comment>
<feature type="binding site" evidence="6">
    <location>
        <position position="296"/>
    </location>
    <ligand>
        <name>carbamoyl phosphate</name>
        <dbReference type="ChEBI" id="CHEBI:58228"/>
    </ligand>
</feature>